<organism evidence="2 3">
    <name type="scientific">Anaerocolumna chitinilytica</name>
    <dbReference type="NCBI Taxonomy" id="1727145"/>
    <lineage>
        <taxon>Bacteria</taxon>
        <taxon>Bacillati</taxon>
        <taxon>Bacillota</taxon>
        <taxon>Clostridia</taxon>
        <taxon>Lachnospirales</taxon>
        <taxon>Lachnospiraceae</taxon>
        <taxon>Anaerocolumna</taxon>
    </lineage>
</organism>
<dbReference type="KEGG" id="acht:bsdcttw_21100"/>
<reference evidence="2 3" key="1">
    <citation type="submission" date="2020-08" db="EMBL/GenBank/DDBJ databases">
        <title>Draft genome sequencing of an Anaerocolumna strain isolated from anoxic soil subjected to BSD treatment.</title>
        <authorList>
            <person name="Uek A."/>
            <person name="Tonouchi A."/>
        </authorList>
    </citation>
    <scope>NUCLEOTIDE SEQUENCE [LARGE SCALE GENOMIC DNA]</scope>
    <source>
        <strain evidence="2 3">CTTW</strain>
    </source>
</reference>
<evidence type="ECO:0000256" key="1">
    <source>
        <dbReference type="SAM" id="MobiDB-lite"/>
    </source>
</evidence>
<evidence type="ECO:0000313" key="2">
    <source>
        <dbReference type="EMBL" id="BCJ99069.1"/>
    </source>
</evidence>
<gene>
    <name evidence="2" type="ORF">bsdcttw_21100</name>
</gene>
<evidence type="ECO:0000313" key="3">
    <source>
        <dbReference type="Proteomes" id="UP000515703"/>
    </source>
</evidence>
<dbReference type="AlphaFoldDB" id="A0A7I8DL18"/>
<dbReference type="EMBL" id="AP023368">
    <property type="protein sequence ID" value="BCJ99069.1"/>
    <property type="molecule type" value="Genomic_DNA"/>
</dbReference>
<proteinExistence type="predicted"/>
<sequence length="66" mass="7424">MKYLIRFIILPLTGLSTAGNKDSCNPAAGHTHPQKALPKNKEKRKREAKVRKLPEIIPAAPPWIIR</sequence>
<dbReference type="Proteomes" id="UP000515703">
    <property type="component" value="Chromosome"/>
</dbReference>
<accession>A0A7I8DL18</accession>
<protein>
    <submittedName>
        <fullName evidence="2">Uncharacterized protein</fullName>
    </submittedName>
</protein>
<reference evidence="2 3" key="2">
    <citation type="submission" date="2020-08" db="EMBL/GenBank/DDBJ databases">
        <authorList>
            <person name="Ueki A."/>
            <person name="Tonouchi A."/>
        </authorList>
    </citation>
    <scope>NUCLEOTIDE SEQUENCE [LARGE SCALE GENOMIC DNA]</scope>
    <source>
        <strain evidence="2 3">CTTW</strain>
    </source>
</reference>
<feature type="region of interest" description="Disordered" evidence="1">
    <location>
        <begin position="21"/>
        <end position="49"/>
    </location>
</feature>
<name>A0A7I8DL18_9FIRM</name>
<keyword evidence="3" id="KW-1185">Reference proteome</keyword>